<reference evidence="2" key="1">
    <citation type="journal article" date="2019" name="Int. J. Syst. Evol. Microbiol.">
        <title>The Global Catalogue of Microorganisms (GCM) 10K type strain sequencing project: providing services to taxonomists for standard genome sequencing and annotation.</title>
        <authorList>
            <consortium name="The Broad Institute Genomics Platform"/>
            <consortium name="The Broad Institute Genome Sequencing Center for Infectious Disease"/>
            <person name="Wu L."/>
            <person name="Ma J."/>
        </authorList>
    </citation>
    <scope>NUCLEOTIDE SEQUENCE [LARGE SCALE GENOMIC DNA]</scope>
    <source>
        <strain evidence="2">CCUG 53762</strain>
    </source>
</reference>
<gene>
    <name evidence="1" type="ORF">ACFSAH_08755</name>
</gene>
<proteinExistence type="predicted"/>
<comment type="caution">
    <text evidence="1">The sequence shown here is derived from an EMBL/GenBank/DDBJ whole genome shotgun (WGS) entry which is preliminary data.</text>
</comment>
<evidence type="ECO:0000313" key="2">
    <source>
        <dbReference type="Proteomes" id="UP001597118"/>
    </source>
</evidence>
<accession>A0ABW4IB40</accession>
<dbReference type="EMBL" id="JBHUDG010000012">
    <property type="protein sequence ID" value="MFD1629965.1"/>
    <property type="molecule type" value="Genomic_DNA"/>
</dbReference>
<dbReference type="RefSeq" id="WP_379662342.1">
    <property type="nucleotide sequence ID" value="NZ_JBHUDG010000012.1"/>
</dbReference>
<evidence type="ECO:0008006" key="3">
    <source>
        <dbReference type="Google" id="ProtNLM"/>
    </source>
</evidence>
<sequence>MQLKPIVDNLLKERGRSLSWLAVQIGKTFDGFRLSLIKESIKYTDLKKMAEILEVSPSVFFQESTPDNYPDLPESKSLTESVPEYRTVASELNVYKQLTETLKGQLKDKEKIIELLNSRSQD</sequence>
<evidence type="ECO:0000313" key="1">
    <source>
        <dbReference type="EMBL" id="MFD1629965.1"/>
    </source>
</evidence>
<organism evidence="1 2">
    <name type="scientific">Pseudopedobacter beijingensis</name>
    <dbReference type="NCBI Taxonomy" id="1207056"/>
    <lineage>
        <taxon>Bacteria</taxon>
        <taxon>Pseudomonadati</taxon>
        <taxon>Bacteroidota</taxon>
        <taxon>Sphingobacteriia</taxon>
        <taxon>Sphingobacteriales</taxon>
        <taxon>Sphingobacteriaceae</taxon>
        <taxon>Pseudopedobacter</taxon>
    </lineage>
</organism>
<name>A0ABW4IB40_9SPHI</name>
<protein>
    <recommendedName>
        <fullName evidence="3">HTH cro/C1-type domain-containing protein</fullName>
    </recommendedName>
</protein>
<dbReference type="Proteomes" id="UP001597118">
    <property type="component" value="Unassembled WGS sequence"/>
</dbReference>
<keyword evidence="2" id="KW-1185">Reference proteome</keyword>